<proteinExistence type="predicted"/>
<dbReference type="EMBL" id="BGZK01000835">
    <property type="protein sequence ID" value="GBP62211.1"/>
    <property type="molecule type" value="Genomic_DNA"/>
</dbReference>
<sequence length="103" mass="11590">MKKFSNLCDKSVHQNVIQKRPHLVHNRNLWPARNNVCPHVCARLGFAYIDLNAFGAHRHGLGVRRGYIAAFVRTTEKNTAYSQLDVASTAFSYATIDSSAFIN</sequence>
<organism evidence="1 2">
    <name type="scientific">Eumeta variegata</name>
    <name type="common">Bagworm moth</name>
    <name type="synonym">Eumeta japonica</name>
    <dbReference type="NCBI Taxonomy" id="151549"/>
    <lineage>
        <taxon>Eukaryota</taxon>
        <taxon>Metazoa</taxon>
        <taxon>Ecdysozoa</taxon>
        <taxon>Arthropoda</taxon>
        <taxon>Hexapoda</taxon>
        <taxon>Insecta</taxon>
        <taxon>Pterygota</taxon>
        <taxon>Neoptera</taxon>
        <taxon>Endopterygota</taxon>
        <taxon>Lepidoptera</taxon>
        <taxon>Glossata</taxon>
        <taxon>Ditrysia</taxon>
        <taxon>Tineoidea</taxon>
        <taxon>Psychidae</taxon>
        <taxon>Oiketicinae</taxon>
        <taxon>Eumeta</taxon>
    </lineage>
</organism>
<comment type="caution">
    <text evidence="1">The sequence shown here is derived from an EMBL/GenBank/DDBJ whole genome shotgun (WGS) entry which is preliminary data.</text>
</comment>
<accession>A0A4C1XE65</accession>
<dbReference type="AlphaFoldDB" id="A0A4C1XE65"/>
<dbReference type="Proteomes" id="UP000299102">
    <property type="component" value="Unassembled WGS sequence"/>
</dbReference>
<keyword evidence="2" id="KW-1185">Reference proteome</keyword>
<evidence type="ECO:0000313" key="2">
    <source>
        <dbReference type="Proteomes" id="UP000299102"/>
    </source>
</evidence>
<gene>
    <name evidence="1" type="ORF">EVAR_38212_1</name>
</gene>
<reference evidence="1 2" key="1">
    <citation type="journal article" date="2019" name="Commun. Biol.">
        <title>The bagworm genome reveals a unique fibroin gene that provides high tensile strength.</title>
        <authorList>
            <person name="Kono N."/>
            <person name="Nakamura H."/>
            <person name="Ohtoshi R."/>
            <person name="Tomita M."/>
            <person name="Numata K."/>
            <person name="Arakawa K."/>
        </authorList>
    </citation>
    <scope>NUCLEOTIDE SEQUENCE [LARGE SCALE GENOMIC DNA]</scope>
</reference>
<name>A0A4C1XE65_EUMVA</name>
<protein>
    <submittedName>
        <fullName evidence="1">Uncharacterized protein</fullName>
    </submittedName>
</protein>
<evidence type="ECO:0000313" key="1">
    <source>
        <dbReference type="EMBL" id="GBP62211.1"/>
    </source>
</evidence>